<sequence>MECFQVSPQATIPHLHKSWLQVLTICADELGSIVEGHDDKKLKFYGGINGVAEKLCTSMTDGLTTTNSDMTLMILGVCVFVSLIVGIAKEGWPNGAHDGLVIVASILSVVFVTAVSDYRQSLQFRDLDKEKRKITIQELSLTGESEPVMVNSENPCMLSGTEVQDGSCKVMVATVGMRTQWDKLMATLSEGGDDETPLQVSFAVLIQGLFSRKWQAGTYFSWSGDDALEMLEYFAIAVTIVVVQFRGATTGCDVKPCLFHEEDDE</sequence>
<dbReference type="GO" id="GO:0005388">
    <property type="term" value="F:P-type calcium transporter activity"/>
    <property type="evidence" value="ECO:0007669"/>
    <property type="project" value="TreeGrafter"/>
</dbReference>
<gene>
    <name evidence="4" type="ORF">H0E87_010635</name>
</gene>
<dbReference type="AlphaFoldDB" id="A0A8T2YU00"/>
<feature type="domain" description="P-type ATPase A" evidence="3">
    <location>
        <begin position="135"/>
        <end position="187"/>
    </location>
</feature>
<dbReference type="EMBL" id="JACEGQ020000005">
    <property type="protein sequence ID" value="KAH8508597.1"/>
    <property type="molecule type" value="Genomic_DNA"/>
</dbReference>
<feature type="transmembrane region" description="Helical" evidence="2">
    <location>
        <begin position="100"/>
        <end position="118"/>
    </location>
</feature>
<keyword evidence="2" id="KW-0472">Membrane</keyword>
<dbReference type="SUPFAM" id="SSF81653">
    <property type="entry name" value="Calcium ATPase, transduction domain A"/>
    <property type="match status" value="1"/>
</dbReference>
<keyword evidence="2" id="KW-0812">Transmembrane</keyword>
<dbReference type="Proteomes" id="UP000807159">
    <property type="component" value="Chromosome 5"/>
</dbReference>
<name>A0A8T2YU00_POPDE</name>
<keyword evidence="5" id="KW-1185">Reference proteome</keyword>
<dbReference type="InterPro" id="IPR059000">
    <property type="entry name" value="ATPase_P-type_domA"/>
</dbReference>
<dbReference type="PANTHER" id="PTHR24093:SF474">
    <property type="entry name" value="CALCIUM-TRANSPORTING ATPASE 2, PLASMA MEMBRANE-TYPE"/>
    <property type="match status" value="1"/>
</dbReference>
<keyword evidence="2" id="KW-1133">Transmembrane helix</keyword>
<dbReference type="Gene3D" id="1.20.1110.10">
    <property type="entry name" value="Calcium-transporting ATPase, transmembrane domain"/>
    <property type="match status" value="1"/>
</dbReference>
<evidence type="ECO:0000256" key="2">
    <source>
        <dbReference type="SAM" id="Phobius"/>
    </source>
</evidence>
<dbReference type="InterPro" id="IPR008250">
    <property type="entry name" value="ATPase_P-typ_transduc_dom_A_sf"/>
</dbReference>
<keyword evidence="1" id="KW-0460">Magnesium</keyword>
<dbReference type="PANTHER" id="PTHR24093">
    <property type="entry name" value="CATION TRANSPORTING ATPASE"/>
    <property type="match status" value="1"/>
</dbReference>
<organism evidence="4 5">
    <name type="scientific">Populus deltoides</name>
    <name type="common">Eastern poplar</name>
    <name type="synonym">Eastern cottonwood</name>
    <dbReference type="NCBI Taxonomy" id="3696"/>
    <lineage>
        <taxon>Eukaryota</taxon>
        <taxon>Viridiplantae</taxon>
        <taxon>Streptophyta</taxon>
        <taxon>Embryophyta</taxon>
        <taxon>Tracheophyta</taxon>
        <taxon>Spermatophyta</taxon>
        <taxon>Magnoliopsida</taxon>
        <taxon>eudicotyledons</taxon>
        <taxon>Gunneridae</taxon>
        <taxon>Pentapetalae</taxon>
        <taxon>rosids</taxon>
        <taxon>fabids</taxon>
        <taxon>Malpighiales</taxon>
        <taxon>Salicaceae</taxon>
        <taxon>Saliceae</taxon>
        <taxon>Populus</taxon>
    </lineage>
</organism>
<feature type="transmembrane region" description="Helical" evidence="2">
    <location>
        <begin position="70"/>
        <end position="88"/>
    </location>
</feature>
<evidence type="ECO:0000313" key="5">
    <source>
        <dbReference type="Proteomes" id="UP000807159"/>
    </source>
</evidence>
<protein>
    <recommendedName>
        <fullName evidence="3">P-type ATPase A domain-containing protein</fullName>
    </recommendedName>
</protein>
<reference evidence="4" key="1">
    <citation type="journal article" date="2021" name="J. Hered.">
        <title>Genome Assembly of Salicaceae Populus deltoides (Eastern Cottonwood) I-69 Based on Nanopore Sequencing and Hi-C Technologies.</title>
        <authorList>
            <person name="Bai S."/>
            <person name="Wu H."/>
            <person name="Zhang J."/>
            <person name="Pan Z."/>
            <person name="Zhao W."/>
            <person name="Li Z."/>
            <person name="Tong C."/>
        </authorList>
    </citation>
    <scope>NUCLEOTIDE SEQUENCE</scope>
    <source>
        <tissue evidence="4">Leaf</tissue>
    </source>
</reference>
<proteinExistence type="predicted"/>
<dbReference type="GO" id="GO:0005886">
    <property type="term" value="C:plasma membrane"/>
    <property type="evidence" value="ECO:0007669"/>
    <property type="project" value="TreeGrafter"/>
</dbReference>
<dbReference type="Pfam" id="PF00122">
    <property type="entry name" value="E1-E2_ATPase"/>
    <property type="match status" value="1"/>
</dbReference>
<comment type="caution">
    <text evidence="4">The sequence shown here is derived from an EMBL/GenBank/DDBJ whole genome shotgun (WGS) entry which is preliminary data.</text>
</comment>
<dbReference type="SUPFAM" id="SSF81665">
    <property type="entry name" value="Calcium ATPase, transmembrane domain M"/>
    <property type="match status" value="1"/>
</dbReference>
<accession>A0A8T2YU00</accession>
<evidence type="ECO:0000313" key="4">
    <source>
        <dbReference type="EMBL" id="KAH8508597.1"/>
    </source>
</evidence>
<evidence type="ECO:0000256" key="1">
    <source>
        <dbReference type="ARBA" id="ARBA00022842"/>
    </source>
</evidence>
<evidence type="ECO:0000259" key="3">
    <source>
        <dbReference type="Pfam" id="PF00122"/>
    </source>
</evidence>
<dbReference type="InterPro" id="IPR023298">
    <property type="entry name" value="ATPase_P-typ_TM_dom_sf"/>
</dbReference>